<dbReference type="EMBL" id="JAFJMO010000007">
    <property type="protein sequence ID" value="KAJ8271439.1"/>
    <property type="molecule type" value="Genomic_DNA"/>
</dbReference>
<organism evidence="2 3">
    <name type="scientific">Conger conger</name>
    <name type="common">Conger eel</name>
    <name type="synonym">Muraena conger</name>
    <dbReference type="NCBI Taxonomy" id="82655"/>
    <lineage>
        <taxon>Eukaryota</taxon>
        <taxon>Metazoa</taxon>
        <taxon>Chordata</taxon>
        <taxon>Craniata</taxon>
        <taxon>Vertebrata</taxon>
        <taxon>Euteleostomi</taxon>
        <taxon>Actinopterygii</taxon>
        <taxon>Neopterygii</taxon>
        <taxon>Teleostei</taxon>
        <taxon>Anguilliformes</taxon>
        <taxon>Congridae</taxon>
        <taxon>Conger</taxon>
    </lineage>
</organism>
<evidence type="ECO:0000313" key="2">
    <source>
        <dbReference type="EMBL" id="KAJ8271439.1"/>
    </source>
</evidence>
<feature type="chain" id="PRO_5040260635" evidence="1">
    <location>
        <begin position="24"/>
        <end position="133"/>
    </location>
</feature>
<name>A0A9Q1HZ74_CONCO</name>
<dbReference type="AlphaFoldDB" id="A0A9Q1HZ74"/>
<comment type="caution">
    <text evidence="2">The sequence shown here is derived from an EMBL/GenBank/DDBJ whole genome shotgun (WGS) entry which is preliminary data.</text>
</comment>
<reference evidence="2" key="1">
    <citation type="journal article" date="2023" name="Science">
        <title>Genome structures resolve the early diversification of teleost fishes.</title>
        <authorList>
            <person name="Parey E."/>
            <person name="Louis A."/>
            <person name="Montfort J."/>
            <person name="Bouchez O."/>
            <person name="Roques C."/>
            <person name="Iampietro C."/>
            <person name="Lluch J."/>
            <person name="Castinel A."/>
            <person name="Donnadieu C."/>
            <person name="Desvignes T."/>
            <person name="Floi Bucao C."/>
            <person name="Jouanno E."/>
            <person name="Wen M."/>
            <person name="Mejri S."/>
            <person name="Dirks R."/>
            <person name="Jansen H."/>
            <person name="Henkel C."/>
            <person name="Chen W.J."/>
            <person name="Zahm M."/>
            <person name="Cabau C."/>
            <person name="Klopp C."/>
            <person name="Thompson A.W."/>
            <person name="Robinson-Rechavi M."/>
            <person name="Braasch I."/>
            <person name="Lecointre G."/>
            <person name="Bobe J."/>
            <person name="Postlethwait J.H."/>
            <person name="Berthelot C."/>
            <person name="Roest Crollius H."/>
            <person name="Guiguen Y."/>
        </authorList>
    </citation>
    <scope>NUCLEOTIDE SEQUENCE</scope>
    <source>
        <strain evidence="2">Concon-B</strain>
    </source>
</reference>
<protein>
    <submittedName>
        <fullName evidence="2">Uncharacterized protein</fullName>
    </submittedName>
</protein>
<sequence>MACLISLGQLLLLVNILFQHMTALPVLERSQEDVEGLMRRSQLNSLVARNYAEDLLDDRPSLSEGPRVQTRQLGDIEFSNMYAEHLQSMAKLNALCSFLRRMQHVKKSSLGGDVNQMLKQYMCPSVYQWNPDL</sequence>
<feature type="signal peptide" evidence="1">
    <location>
        <begin position="1"/>
        <end position="23"/>
    </location>
</feature>
<proteinExistence type="predicted"/>
<keyword evidence="1" id="KW-0732">Signal</keyword>
<accession>A0A9Q1HZ74</accession>
<dbReference type="Proteomes" id="UP001152803">
    <property type="component" value="Unassembled WGS sequence"/>
</dbReference>
<keyword evidence="3" id="KW-1185">Reference proteome</keyword>
<dbReference type="OrthoDB" id="8939334at2759"/>
<evidence type="ECO:0000313" key="3">
    <source>
        <dbReference type="Proteomes" id="UP001152803"/>
    </source>
</evidence>
<evidence type="ECO:0000256" key="1">
    <source>
        <dbReference type="SAM" id="SignalP"/>
    </source>
</evidence>
<gene>
    <name evidence="2" type="ORF">COCON_G00102980</name>
</gene>